<dbReference type="SUPFAM" id="SSF53335">
    <property type="entry name" value="S-adenosyl-L-methionine-dependent methyltransferases"/>
    <property type="match status" value="1"/>
</dbReference>
<evidence type="ECO:0000256" key="3">
    <source>
        <dbReference type="ARBA" id="ARBA00022691"/>
    </source>
</evidence>
<proteinExistence type="predicted"/>
<evidence type="ECO:0000256" key="2">
    <source>
        <dbReference type="ARBA" id="ARBA00022679"/>
    </source>
</evidence>
<feature type="region of interest" description="Disordered" evidence="4">
    <location>
        <begin position="202"/>
        <end position="222"/>
    </location>
</feature>
<gene>
    <name evidence="6" type="ORF">P5G50_08560</name>
</gene>
<dbReference type="GO" id="GO:0008168">
    <property type="term" value="F:methyltransferase activity"/>
    <property type="evidence" value="ECO:0007669"/>
    <property type="project" value="UniProtKB-KW"/>
</dbReference>
<feature type="domain" description="Methyltransferase" evidence="5">
    <location>
        <begin position="56"/>
        <end position="148"/>
    </location>
</feature>
<comment type="caution">
    <text evidence="6">The sequence shown here is derived from an EMBL/GenBank/DDBJ whole genome shotgun (WGS) entry which is preliminary data.</text>
</comment>
<keyword evidence="7" id="KW-1185">Reference proteome</keyword>
<evidence type="ECO:0000313" key="6">
    <source>
        <dbReference type="EMBL" id="MDN4614502.1"/>
    </source>
</evidence>
<organism evidence="6 7">
    <name type="scientific">Leifsonia williamsii</name>
    <dbReference type="NCBI Taxonomy" id="3035919"/>
    <lineage>
        <taxon>Bacteria</taxon>
        <taxon>Bacillati</taxon>
        <taxon>Actinomycetota</taxon>
        <taxon>Actinomycetes</taxon>
        <taxon>Micrococcales</taxon>
        <taxon>Microbacteriaceae</taxon>
        <taxon>Leifsonia</taxon>
    </lineage>
</organism>
<evidence type="ECO:0000313" key="7">
    <source>
        <dbReference type="Proteomes" id="UP001174208"/>
    </source>
</evidence>
<dbReference type="Gene3D" id="3.40.50.150">
    <property type="entry name" value="Vaccinia Virus protein VP39"/>
    <property type="match status" value="1"/>
</dbReference>
<name>A0ABT8KBG8_9MICO</name>
<protein>
    <submittedName>
        <fullName evidence="6">Class I SAM-dependent methyltransferase</fullName>
        <ecNumber evidence="6">2.1.1.-</ecNumber>
    </submittedName>
</protein>
<dbReference type="GO" id="GO:0032259">
    <property type="term" value="P:methylation"/>
    <property type="evidence" value="ECO:0007669"/>
    <property type="project" value="UniProtKB-KW"/>
</dbReference>
<dbReference type="Pfam" id="PF13649">
    <property type="entry name" value="Methyltransf_25"/>
    <property type="match status" value="1"/>
</dbReference>
<dbReference type="PANTHER" id="PTHR43464">
    <property type="entry name" value="METHYLTRANSFERASE"/>
    <property type="match status" value="1"/>
</dbReference>
<dbReference type="CDD" id="cd02440">
    <property type="entry name" value="AdoMet_MTases"/>
    <property type="match status" value="1"/>
</dbReference>
<dbReference type="EC" id="2.1.1.-" evidence="6"/>
<evidence type="ECO:0000256" key="4">
    <source>
        <dbReference type="SAM" id="MobiDB-lite"/>
    </source>
</evidence>
<keyword evidence="1 6" id="KW-0489">Methyltransferase</keyword>
<keyword evidence="2 6" id="KW-0808">Transferase</keyword>
<accession>A0ABT8KBG8</accession>
<dbReference type="Proteomes" id="UP001174208">
    <property type="component" value="Unassembled WGS sequence"/>
</dbReference>
<dbReference type="InterPro" id="IPR029063">
    <property type="entry name" value="SAM-dependent_MTases_sf"/>
</dbReference>
<dbReference type="PANTHER" id="PTHR43464:SF19">
    <property type="entry name" value="UBIQUINONE BIOSYNTHESIS O-METHYLTRANSFERASE, MITOCHONDRIAL"/>
    <property type="match status" value="1"/>
</dbReference>
<keyword evidence="3" id="KW-0949">S-adenosyl-L-methionine</keyword>
<dbReference type="InterPro" id="IPR041698">
    <property type="entry name" value="Methyltransf_25"/>
</dbReference>
<evidence type="ECO:0000256" key="1">
    <source>
        <dbReference type="ARBA" id="ARBA00022603"/>
    </source>
</evidence>
<dbReference type="RefSeq" id="WP_301210939.1">
    <property type="nucleotide sequence ID" value="NZ_JAROCF010000001.1"/>
</dbReference>
<dbReference type="EMBL" id="JAROCF010000001">
    <property type="protein sequence ID" value="MDN4614502.1"/>
    <property type="molecule type" value="Genomic_DNA"/>
</dbReference>
<evidence type="ECO:0000259" key="5">
    <source>
        <dbReference type="Pfam" id="PF13649"/>
    </source>
</evidence>
<reference evidence="6" key="1">
    <citation type="submission" date="2023-06" db="EMBL/GenBank/DDBJ databases">
        <title>MT1 and MT2 Draft Genomes of Novel Species.</title>
        <authorList>
            <person name="Venkateswaran K."/>
        </authorList>
    </citation>
    <scope>NUCLEOTIDE SEQUENCE</scope>
    <source>
        <strain evidence="6">F6_8S_P_1B</strain>
    </source>
</reference>
<sequence>MDDAITDRKRALYEEVADTYAEWLPDTSFEAGIDLALIRDLVEQFAAQAPDGRVEVLDAGCGTGRLIPYLRSLGDGVVPTGADLSPAMLAHARAAHPGVEFVAADLAALPFADGRFDGVVAWYSIIHTPPHALPRVFGELRRVLRPGGLLLLAYQAGVGERVRAGAYGHQVELLAFLHHTPYVQAALEAAGLAVELTLDRAPRDSRAQERQPQGFVLARRRD</sequence>